<feature type="transmembrane region" description="Helical" evidence="6">
    <location>
        <begin position="80"/>
        <end position="102"/>
    </location>
</feature>
<keyword evidence="4 6" id="KW-1133">Transmembrane helix</keyword>
<gene>
    <name evidence="7" type="ORF">P5G51_000540</name>
</gene>
<feature type="transmembrane region" description="Helical" evidence="6">
    <location>
        <begin position="7"/>
        <end position="24"/>
    </location>
</feature>
<keyword evidence="2" id="KW-0813">Transport</keyword>
<proteinExistence type="predicted"/>
<evidence type="ECO:0000313" key="8">
    <source>
        <dbReference type="Proteomes" id="UP001228376"/>
    </source>
</evidence>
<evidence type="ECO:0000256" key="4">
    <source>
        <dbReference type="ARBA" id="ARBA00022989"/>
    </source>
</evidence>
<accession>A0ABU5CCP5</accession>
<keyword evidence="8" id="KW-1185">Reference proteome</keyword>
<dbReference type="SUPFAM" id="SSF118215">
    <property type="entry name" value="Proton glutamate symport protein"/>
    <property type="match status" value="1"/>
</dbReference>
<feature type="transmembrane region" description="Helical" evidence="6">
    <location>
        <begin position="44"/>
        <end position="68"/>
    </location>
</feature>
<evidence type="ECO:0000256" key="3">
    <source>
        <dbReference type="ARBA" id="ARBA00022692"/>
    </source>
</evidence>
<feature type="transmembrane region" description="Helical" evidence="6">
    <location>
        <begin position="146"/>
        <end position="168"/>
    </location>
</feature>
<feature type="transmembrane region" description="Helical" evidence="6">
    <location>
        <begin position="327"/>
        <end position="353"/>
    </location>
</feature>
<dbReference type="Proteomes" id="UP001228376">
    <property type="component" value="Unassembled WGS sequence"/>
</dbReference>
<dbReference type="InterPro" id="IPR036458">
    <property type="entry name" value="Na:dicarbo_symporter_sf"/>
</dbReference>
<keyword evidence="3 6" id="KW-0812">Transmembrane</keyword>
<evidence type="ECO:0000256" key="5">
    <source>
        <dbReference type="ARBA" id="ARBA00023136"/>
    </source>
</evidence>
<evidence type="ECO:0000256" key="2">
    <source>
        <dbReference type="ARBA" id="ARBA00022448"/>
    </source>
</evidence>
<comment type="subcellular location">
    <subcellularLocation>
        <location evidence="1">Membrane</location>
        <topology evidence="1">Multi-pass membrane protein</topology>
    </subcellularLocation>
</comment>
<dbReference type="InterPro" id="IPR001991">
    <property type="entry name" value="Na-dicarboxylate_symporter"/>
</dbReference>
<dbReference type="PRINTS" id="PR00173">
    <property type="entry name" value="EDTRNSPORT"/>
</dbReference>
<sequence length="414" mass="43296">MSLTKKILIALVTGVIAGIILTFVPENVFHSLDTYALTPVGQIFLNLIMMLVVPIVFVSIVLGTAGLGDPVKLGKIGIQTITFYLATTAIALIIGVAVAYALHPGHAGVFNIKDASYEQKDAPPIMDTIVNIIPQNPIEAMSSGDMLQVIAFAVFIGLAIAVLGDKVAGIRRLFEQANEILIFLINGIMVTAPYGAFALIASAIGGAGLNAIGSMAMYMVAVILSLFIHGAVTYSLAIKGLGKASPIKFYKGFFPAMSVAFSTSSSSAALPVAMKTAQENLGVRKSISSFVQPLGATINMDGTGIMQAVAAVFISQVYGIPLSFTDIVLIILTATLASIGTAGVPGVGLVMLAMVLKQVGLPVDGIALIIGVDRLLDMLRTSLNITGDAVCAYVISENEKRKDKNHQKKQATAK</sequence>
<feature type="transmembrane region" description="Helical" evidence="6">
    <location>
        <begin position="216"/>
        <end position="237"/>
    </location>
</feature>
<dbReference type="InterPro" id="IPR050746">
    <property type="entry name" value="DAACS"/>
</dbReference>
<dbReference type="Gene3D" id="1.10.3860.10">
    <property type="entry name" value="Sodium:dicarboxylate symporter"/>
    <property type="match status" value="1"/>
</dbReference>
<dbReference type="Pfam" id="PF00375">
    <property type="entry name" value="SDF"/>
    <property type="match status" value="1"/>
</dbReference>
<dbReference type="EMBL" id="JAROCA020000001">
    <property type="protein sequence ID" value="MDY0404100.1"/>
    <property type="molecule type" value="Genomic_DNA"/>
</dbReference>
<evidence type="ECO:0000256" key="1">
    <source>
        <dbReference type="ARBA" id="ARBA00004141"/>
    </source>
</evidence>
<organism evidence="7 8">
    <name type="scientific">Tigheibacillus jepli</name>
    <dbReference type="NCBI Taxonomy" id="3035914"/>
    <lineage>
        <taxon>Bacteria</taxon>
        <taxon>Bacillati</taxon>
        <taxon>Bacillota</taxon>
        <taxon>Bacilli</taxon>
        <taxon>Bacillales</taxon>
        <taxon>Bacillaceae</taxon>
        <taxon>Tigheibacillus</taxon>
    </lineage>
</organism>
<dbReference type="PANTHER" id="PTHR11958">
    <property type="entry name" value="SODIUM/DICARBOXYLATE SYMPORTER-RELATED"/>
    <property type="match status" value="1"/>
</dbReference>
<keyword evidence="5 6" id="KW-0472">Membrane</keyword>
<protein>
    <submittedName>
        <fullName evidence="7">Dicarboxylate/amino acid:cation symporter</fullName>
    </submittedName>
</protein>
<reference evidence="7 8" key="1">
    <citation type="submission" date="2023-10" db="EMBL/GenBank/DDBJ databases">
        <title>179-bfca-hs.</title>
        <authorList>
            <person name="Miliotis G."/>
            <person name="Sengupta P."/>
            <person name="Hameed A."/>
            <person name="Chuvochina M."/>
            <person name="Mcdonagh F."/>
            <person name="Simpson A.C."/>
            <person name="Singh N.K."/>
            <person name="Rekha P.D."/>
            <person name="Raman K."/>
            <person name="Hugenholtz P."/>
            <person name="Venkateswaran K."/>
        </authorList>
    </citation>
    <scope>NUCLEOTIDE SEQUENCE [LARGE SCALE GENOMIC DNA]</scope>
    <source>
        <strain evidence="7 8">179-BFC-A-HS</strain>
    </source>
</reference>
<dbReference type="PANTHER" id="PTHR11958:SF63">
    <property type="entry name" value="AMINO ACID TRANSPORTER"/>
    <property type="match status" value="1"/>
</dbReference>
<evidence type="ECO:0000313" key="7">
    <source>
        <dbReference type="EMBL" id="MDY0404100.1"/>
    </source>
</evidence>
<evidence type="ECO:0000256" key="6">
    <source>
        <dbReference type="SAM" id="Phobius"/>
    </source>
</evidence>
<feature type="transmembrane region" description="Helical" evidence="6">
    <location>
        <begin position="180"/>
        <end position="204"/>
    </location>
</feature>
<dbReference type="RefSeq" id="WP_306067595.1">
    <property type="nucleotide sequence ID" value="NZ_JAROCA020000001.1"/>
</dbReference>
<comment type="caution">
    <text evidence="7">The sequence shown here is derived from an EMBL/GenBank/DDBJ whole genome shotgun (WGS) entry which is preliminary data.</text>
</comment>
<name>A0ABU5CCP5_9BACI</name>